<proteinExistence type="predicted"/>
<reference evidence="2 3" key="1">
    <citation type="journal article" date="2018" name="Front. Plant Sci.">
        <title>Red Clover (Trifolium pratense) and Zigzag Clover (T. medium) - A Picture of Genomic Similarities and Differences.</title>
        <authorList>
            <person name="Dluhosova J."/>
            <person name="Istvanek J."/>
            <person name="Nedelnik J."/>
            <person name="Repkova J."/>
        </authorList>
    </citation>
    <scope>NUCLEOTIDE SEQUENCE [LARGE SCALE GENOMIC DNA]</scope>
    <source>
        <strain evidence="3">cv. 10/8</strain>
        <tissue evidence="2">Leaf</tissue>
    </source>
</reference>
<evidence type="ECO:0000313" key="3">
    <source>
        <dbReference type="Proteomes" id="UP000265520"/>
    </source>
</evidence>
<sequence>MASLCMNSLVPLSPSSHSRNLTQTSLSSSTSSILDNNNNSLRTTSTLKPIVVVGDPPTFVSAPGRTILAGLSLFSSDNFVLFVSFVK</sequence>
<evidence type="ECO:0000256" key="1">
    <source>
        <dbReference type="SAM" id="MobiDB-lite"/>
    </source>
</evidence>
<dbReference type="Proteomes" id="UP000265520">
    <property type="component" value="Unassembled WGS sequence"/>
</dbReference>
<protein>
    <submittedName>
        <fullName evidence="2">Shewenella-like protein phosphatase 1</fullName>
    </submittedName>
</protein>
<keyword evidence="3" id="KW-1185">Reference proteome</keyword>
<organism evidence="2 3">
    <name type="scientific">Trifolium medium</name>
    <dbReference type="NCBI Taxonomy" id="97028"/>
    <lineage>
        <taxon>Eukaryota</taxon>
        <taxon>Viridiplantae</taxon>
        <taxon>Streptophyta</taxon>
        <taxon>Embryophyta</taxon>
        <taxon>Tracheophyta</taxon>
        <taxon>Spermatophyta</taxon>
        <taxon>Magnoliopsida</taxon>
        <taxon>eudicotyledons</taxon>
        <taxon>Gunneridae</taxon>
        <taxon>Pentapetalae</taxon>
        <taxon>rosids</taxon>
        <taxon>fabids</taxon>
        <taxon>Fabales</taxon>
        <taxon>Fabaceae</taxon>
        <taxon>Papilionoideae</taxon>
        <taxon>50 kb inversion clade</taxon>
        <taxon>NPAAA clade</taxon>
        <taxon>Hologalegina</taxon>
        <taxon>IRL clade</taxon>
        <taxon>Trifolieae</taxon>
        <taxon>Trifolium</taxon>
    </lineage>
</organism>
<accession>A0A392S6U3</accession>
<evidence type="ECO:0000313" key="2">
    <source>
        <dbReference type="EMBL" id="MCI44611.1"/>
    </source>
</evidence>
<feature type="compositionally biased region" description="Low complexity" evidence="1">
    <location>
        <begin position="18"/>
        <end position="39"/>
    </location>
</feature>
<dbReference type="AlphaFoldDB" id="A0A392S6U3"/>
<feature type="region of interest" description="Disordered" evidence="1">
    <location>
        <begin position="1"/>
        <end position="41"/>
    </location>
</feature>
<dbReference type="EMBL" id="LXQA010333022">
    <property type="protein sequence ID" value="MCI44611.1"/>
    <property type="molecule type" value="Genomic_DNA"/>
</dbReference>
<name>A0A392S6U3_9FABA</name>
<comment type="caution">
    <text evidence="2">The sequence shown here is derived from an EMBL/GenBank/DDBJ whole genome shotgun (WGS) entry which is preliminary data.</text>
</comment>